<keyword evidence="6 7" id="KW-0472">Membrane</keyword>
<dbReference type="PANTHER" id="PTHR33778:SF1">
    <property type="entry name" value="MAGNESIUM TRANSPORTER YHID-RELATED"/>
    <property type="match status" value="1"/>
</dbReference>
<keyword evidence="5 7" id="KW-1133">Transmembrane helix</keyword>
<keyword evidence="4 7" id="KW-0812">Transmembrane</keyword>
<evidence type="ECO:0000256" key="1">
    <source>
        <dbReference type="ARBA" id="ARBA00004651"/>
    </source>
</evidence>
<organism evidence="9 10">
    <name type="scientific">Gaiella occulta</name>
    <dbReference type="NCBI Taxonomy" id="1002870"/>
    <lineage>
        <taxon>Bacteria</taxon>
        <taxon>Bacillati</taxon>
        <taxon>Actinomycetota</taxon>
        <taxon>Thermoleophilia</taxon>
        <taxon>Gaiellales</taxon>
        <taxon>Gaiellaceae</taxon>
        <taxon>Gaiella</taxon>
    </lineage>
</organism>
<protein>
    <submittedName>
        <fullName evidence="9">Putative membrane protein</fullName>
    </submittedName>
</protein>
<keyword evidence="10" id="KW-1185">Reference proteome</keyword>
<comment type="subcellular location">
    <subcellularLocation>
        <location evidence="1">Cell membrane</location>
        <topology evidence="1">Multi-pass membrane protein</topology>
    </subcellularLocation>
</comment>
<dbReference type="EMBL" id="QQZY01000001">
    <property type="protein sequence ID" value="RDI76123.1"/>
    <property type="molecule type" value="Genomic_DNA"/>
</dbReference>
<dbReference type="PANTHER" id="PTHR33778">
    <property type="entry name" value="PROTEIN MGTC"/>
    <property type="match status" value="1"/>
</dbReference>
<evidence type="ECO:0000313" key="10">
    <source>
        <dbReference type="Proteomes" id="UP000254134"/>
    </source>
</evidence>
<evidence type="ECO:0000256" key="4">
    <source>
        <dbReference type="ARBA" id="ARBA00022692"/>
    </source>
</evidence>
<dbReference type="Pfam" id="PF02308">
    <property type="entry name" value="MgtC"/>
    <property type="match status" value="1"/>
</dbReference>
<proteinExistence type="inferred from homology"/>
<keyword evidence="3" id="KW-1003">Cell membrane</keyword>
<dbReference type="GO" id="GO:0005886">
    <property type="term" value="C:plasma membrane"/>
    <property type="evidence" value="ECO:0007669"/>
    <property type="project" value="UniProtKB-SubCell"/>
</dbReference>
<feature type="transmembrane region" description="Helical" evidence="7">
    <location>
        <begin position="110"/>
        <end position="143"/>
    </location>
</feature>
<reference evidence="10" key="2">
    <citation type="journal article" date="2019" name="MicrobiologyOpen">
        <title>High-quality draft genome sequence of Gaiella occulta isolated from a 150 meter deep mineral water borehole and comparison with the genome sequences of other deep-branching lineages of the phylum Actinobacteria.</title>
        <authorList>
            <person name="Severino R."/>
            <person name="Froufe H.J.C."/>
            <person name="Barroso C."/>
            <person name="Albuquerque L."/>
            <person name="Lobo-da-Cunha A."/>
            <person name="da Costa M.S."/>
            <person name="Egas C."/>
        </authorList>
    </citation>
    <scope>NUCLEOTIDE SEQUENCE [LARGE SCALE GENOMIC DNA]</scope>
    <source>
        <strain evidence="10">F2-233</strain>
    </source>
</reference>
<name>A0A7M2Z2S7_9ACTN</name>
<evidence type="ECO:0000256" key="5">
    <source>
        <dbReference type="ARBA" id="ARBA00022989"/>
    </source>
</evidence>
<evidence type="ECO:0000256" key="3">
    <source>
        <dbReference type="ARBA" id="ARBA00022475"/>
    </source>
</evidence>
<reference evidence="9 10" key="1">
    <citation type="submission" date="2018-07" db="EMBL/GenBank/DDBJ databases">
        <title>High-quality-draft genome sequence of Gaiella occulta.</title>
        <authorList>
            <person name="Severino R."/>
            <person name="Froufe H.J.C."/>
            <person name="Rainey F.A."/>
            <person name="Barroso C."/>
            <person name="Albuquerque L."/>
            <person name="Lobo-Da-Cunha A."/>
            <person name="Da Costa M.S."/>
            <person name="Egas C."/>
        </authorList>
    </citation>
    <scope>NUCLEOTIDE SEQUENCE [LARGE SCALE GENOMIC DNA]</scope>
    <source>
        <strain evidence="9 10">F2-233</strain>
    </source>
</reference>
<evidence type="ECO:0000259" key="8">
    <source>
        <dbReference type="Pfam" id="PF02308"/>
    </source>
</evidence>
<dbReference type="Proteomes" id="UP000254134">
    <property type="component" value="Unassembled WGS sequence"/>
</dbReference>
<dbReference type="PRINTS" id="PR01837">
    <property type="entry name" value="MGTCSAPBPROT"/>
</dbReference>
<dbReference type="AlphaFoldDB" id="A0A7M2Z2S7"/>
<evidence type="ECO:0000256" key="7">
    <source>
        <dbReference type="SAM" id="Phobius"/>
    </source>
</evidence>
<dbReference type="InterPro" id="IPR049177">
    <property type="entry name" value="MgtC_SapB_SrpB_YhiD_N"/>
</dbReference>
<accession>A0A7M2Z2S7</accession>
<comment type="similarity">
    <text evidence="2">Belongs to the MgtC/SapB family.</text>
</comment>
<dbReference type="RefSeq" id="WP_220150405.1">
    <property type="nucleotide sequence ID" value="NZ_QQZY01000001.1"/>
</dbReference>
<dbReference type="InterPro" id="IPR003416">
    <property type="entry name" value="MgtC/SapB/SrpB/YhiD_fam"/>
</dbReference>
<sequence>MLVAAVYPTLSNGELLLRLVEAGGLSLAIGLEREIRDRAAGLRTHLFVGLGSALFTLISAYGFHDLIAAGPAVVRTDPTRIAAQIVTGIGFLGAGAIIRSGMSVRGLTSAATLWVVAAIGMACAAGMFVAAGVTTIVVLVGLGPLRVVGRSLVTNIRHDHCVLRVSLVEGASAWPVLGIVQEVGASVRRVELRDDEEEGRWLTVECELPGGLRASQVADLVASDESVSSVDW</sequence>
<evidence type="ECO:0000256" key="6">
    <source>
        <dbReference type="ARBA" id="ARBA00023136"/>
    </source>
</evidence>
<comment type="caution">
    <text evidence="9">The sequence shown here is derived from an EMBL/GenBank/DDBJ whole genome shotgun (WGS) entry which is preliminary data.</text>
</comment>
<feature type="transmembrane region" description="Helical" evidence="7">
    <location>
        <begin position="81"/>
        <end position="98"/>
    </location>
</feature>
<evidence type="ECO:0000256" key="2">
    <source>
        <dbReference type="ARBA" id="ARBA00009298"/>
    </source>
</evidence>
<feature type="transmembrane region" description="Helical" evidence="7">
    <location>
        <begin position="44"/>
        <end position="61"/>
    </location>
</feature>
<gene>
    <name evidence="9" type="ORF">Gocc_0542</name>
</gene>
<feature type="domain" description="MgtC/SapB/SrpB/YhiD N-terminal" evidence="8">
    <location>
        <begin position="21"/>
        <end position="148"/>
    </location>
</feature>
<evidence type="ECO:0000313" key="9">
    <source>
        <dbReference type="EMBL" id="RDI76123.1"/>
    </source>
</evidence>